<dbReference type="EMBL" id="GG681941">
    <property type="protein sequence ID" value="EER04032.1"/>
    <property type="molecule type" value="Genomic_DNA"/>
</dbReference>
<keyword evidence="3" id="KW-1185">Reference proteome</keyword>
<protein>
    <submittedName>
        <fullName evidence="2">Uncharacterized protein</fullName>
    </submittedName>
</protein>
<organism evidence="3">
    <name type="scientific">Perkinsus marinus (strain ATCC 50983 / TXsc)</name>
    <dbReference type="NCBI Taxonomy" id="423536"/>
    <lineage>
        <taxon>Eukaryota</taxon>
        <taxon>Sar</taxon>
        <taxon>Alveolata</taxon>
        <taxon>Perkinsozoa</taxon>
        <taxon>Perkinsea</taxon>
        <taxon>Perkinsida</taxon>
        <taxon>Perkinsidae</taxon>
        <taxon>Perkinsus</taxon>
    </lineage>
</organism>
<evidence type="ECO:0000313" key="3">
    <source>
        <dbReference type="Proteomes" id="UP000007800"/>
    </source>
</evidence>
<reference evidence="2 3" key="1">
    <citation type="submission" date="2008-07" db="EMBL/GenBank/DDBJ databases">
        <authorList>
            <person name="El-Sayed N."/>
            <person name="Caler E."/>
            <person name="Inman J."/>
            <person name="Amedeo P."/>
            <person name="Hass B."/>
            <person name="Wortman J."/>
        </authorList>
    </citation>
    <scope>NUCLEOTIDE SEQUENCE [LARGE SCALE GENOMIC DNA]</scope>
    <source>
        <strain evidence="3">ATCC 50983 / TXsc</strain>
    </source>
</reference>
<name>C5LGW5_PERM5</name>
<feature type="region of interest" description="Disordered" evidence="1">
    <location>
        <begin position="1"/>
        <end position="27"/>
    </location>
</feature>
<gene>
    <name evidence="2" type="ORF">Pmar_PMAR015369</name>
</gene>
<dbReference type="InParanoid" id="C5LGW5"/>
<evidence type="ECO:0000256" key="1">
    <source>
        <dbReference type="SAM" id="MobiDB-lite"/>
    </source>
</evidence>
<feature type="compositionally biased region" description="Polar residues" evidence="1">
    <location>
        <begin position="1"/>
        <end position="22"/>
    </location>
</feature>
<proteinExistence type="predicted"/>
<dbReference type="RefSeq" id="XP_002772216.1">
    <property type="nucleotide sequence ID" value="XM_002772170.1"/>
</dbReference>
<evidence type="ECO:0000313" key="2">
    <source>
        <dbReference type="EMBL" id="EER04032.1"/>
    </source>
</evidence>
<dbReference type="GeneID" id="9044957"/>
<dbReference type="Proteomes" id="UP000007800">
    <property type="component" value="Unassembled WGS sequence"/>
</dbReference>
<sequence>MSDSTSDSPILENTQIQWNHPKNQPHKQGILTPRNISNQIADNFLKHLEDNDASSLEVRGTCLVAWKDINNIHWLRISAVLIIDACPVYACNVRHNLGSQASEFLGKASNLGCRVEQFGHYRAVDHAFTHN</sequence>
<dbReference type="AlphaFoldDB" id="C5LGW5"/>
<accession>C5LGW5</accession>